<proteinExistence type="predicted"/>
<dbReference type="AlphaFoldDB" id="A0AAW9RGZ5"/>
<gene>
    <name evidence="1" type="ORF">V3328_08235</name>
</gene>
<protein>
    <submittedName>
        <fullName evidence="1">Host attachment protein</fullName>
    </submittedName>
</protein>
<sequence>MNRDLLAELSQSHGFPRLSIYIPTHRTFPDAEQDPIRLANALRHAERQLDEAGVRHREDLLSKAQARTEDHEYWRYQDHGLAVFIEEDATRFVKLPAEVPELTLVAERYHLLPLIDIFADRGRFHLLAATRDNIRFFDGTERDLDEVKLEDLPKDLEQVMRKTDFEDNVGYHSRGGGSGGSGAAVPKYHALGESPDDYEEVELEHFAHAIATAVDRRLADSVAPLVLAAGPRLLGRLRHELHYRGVVEEHVQQDPASLSETQLHDKAWAIAGPLLRRNRDETRERLNARLGGADVPGSEDLQTLLRASEEGRIEAVLLSRGDTVWGRYDESNRTMDVEDDQAPDNEDLLNLLAMKTLAQGGEVLALPEPLVERVGPAAGLFRF</sequence>
<name>A0AAW9RGZ5_9HYPH</name>
<comment type="caution">
    <text evidence="1">The sequence shown here is derived from an EMBL/GenBank/DDBJ whole genome shotgun (WGS) entry which is preliminary data.</text>
</comment>
<accession>A0AAW9RGZ5</accession>
<reference evidence="1 2" key="1">
    <citation type="submission" date="2024-02" db="EMBL/GenBank/DDBJ databases">
        <title>Genome analysis and characterization of Microbaculum marinisediminis sp. nov., isolated from marine sediment.</title>
        <authorList>
            <person name="Du Z.-J."/>
            <person name="Ye Y.-Q."/>
            <person name="Zhang Z.-R."/>
            <person name="Yuan S.-M."/>
            <person name="Zhang X.-Y."/>
        </authorList>
    </citation>
    <scope>NUCLEOTIDE SEQUENCE [LARGE SCALE GENOMIC DNA]</scope>
    <source>
        <strain evidence="1 2">SDUM1044001</strain>
    </source>
</reference>
<dbReference type="EMBL" id="JAZHOF010000003">
    <property type="protein sequence ID" value="MEJ8571457.1"/>
    <property type="molecule type" value="Genomic_DNA"/>
</dbReference>
<dbReference type="Proteomes" id="UP001378188">
    <property type="component" value="Unassembled WGS sequence"/>
</dbReference>
<evidence type="ECO:0000313" key="1">
    <source>
        <dbReference type="EMBL" id="MEJ8571457.1"/>
    </source>
</evidence>
<organism evidence="1 2">
    <name type="scientific">Microbaculum marinum</name>
    <dbReference type="NCBI Taxonomy" id="1764581"/>
    <lineage>
        <taxon>Bacteria</taxon>
        <taxon>Pseudomonadati</taxon>
        <taxon>Pseudomonadota</taxon>
        <taxon>Alphaproteobacteria</taxon>
        <taxon>Hyphomicrobiales</taxon>
        <taxon>Tepidamorphaceae</taxon>
        <taxon>Microbaculum</taxon>
    </lineage>
</organism>
<dbReference type="RefSeq" id="WP_340329158.1">
    <property type="nucleotide sequence ID" value="NZ_JAZHOF010000003.1"/>
</dbReference>
<keyword evidence="2" id="KW-1185">Reference proteome</keyword>
<dbReference type="Pfam" id="PF18845">
    <property type="entry name" value="baeRF_family3"/>
    <property type="match status" value="1"/>
</dbReference>
<dbReference type="InterPro" id="IPR041289">
    <property type="entry name" value="Bact_RF_family3"/>
</dbReference>
<evidence type="ECO:0000313" key="2">
    <source>
        <dbReference type="Proteomes" id="UP001378188"/>
    </source>
</evidence>